<evidence type="ECO:0000256" key="5">
    <source>
        <dbReference type="ARBA" id="ARBA00022833"/>
    </source>
</evidence>
<dbReference type="SUPFAM" id="SSF52949">
    <property type="entry name" value="Macro domain-like"/>
    <property type="match status" value="2"/>
</dbReference>
<evidence type="ECO:0000313" key="14">
    <source>
        <dbReference type="Proteomes" id="UP001634394"/>
    </source>
</evidence>
<evidence type="ECO:0000256" key="4">
    <source>
        <dbReference type="ARBA" id="ARBA00022771"/>
    </source>
</evidence>
<feature type="domain" description="Macro" evidence="12">
    <location>
        <begin position="155"/>
        <end position="344"/>
    </location>
</feature>
<dbReference type="CDD" id="cd02907">
    <property type="entry name" value="Macro_Af1521_BAL-like"/>
    <property type="match status" value="1"/>
</dbReference>
<proteinExistence type="predicted"/>
<keyword evidence="3" id="KW-0808">Transferase</keyword>
<keyword evidence="9" id="KW-0175">Coiled coil</keyword>
<dbReference type="Pfam" id="PF01661">
    <property type="entry name" value="Macro"/>
    <property type="match status" value="2"/>
</dbReference>
<keyword evidence="2" id="KW-0328">Glycosyltransferase</keyword>
<keyword evidence="4 8" id="KW-0479">Metal-binding</keyword>
<sequence length="915" mass="102163">MADFSGYYKQCLSSSLIQRLNSDQQLLAAENLIKQNGLQWFSPNLSDVYIIGPNKDIVEFAIESLESLLDKNRNPLCSLKNRTGQFFKGTLAKVILKSKQILDYSKIQKTIDQIRNSTSSAESSSLLDQNVVEGKSHHTGFPGSPSTPIYHFQHSKFHYSFKAKNIQVYVYKASITDVTGIDAIVNAANADLRHDNGVAYAICEAAGYLVKQQCSQHFRKHGRIPIGQNVVTKPGNLKHLKTIIHAVGPRWDDYSDKKQCAMALHETIINVLRTADTHCVRKIAFPPISAGISKVPKDLCAQIYIKAIIDYIRDVKPNNVTEIHFVDIKDDILTAIREAHENWKKSPELLDFKNALEYAHPYGGARARTTYSDRQGQGHHPGAACEVQYLGTETMPSGVQQTMSSGVHQTIFKVEKSLTVRIYSGSIVEVSGVDALVCTVGPELKGGKLAEAFELAGGAVYTKALSNLKSILHSVGDAVVLSEPGNLKSKYVLLAIMESKRIKTVDGNTARKLKDLYMEILETASASSMKKIALTLLGAGLLVDDAANLEHCCYSLFDGLTDSRVIRGNCVKDIQVVNIHPEVTDAIVRVFHQRSVRSQTKSKYGGEVGESNSSGEMMPKLKKPGIKICHAQSSKITNAHKKEGGKKEQERYASVDVPLSPTFSQYKDDSYYQVHESSQKPVHDAKVKHRNEQLPKNTGVSVTTCVQKDTEINKLEQRLRDLEAKKIEMIKERRKKELEEKIRQAEEDLRILSALDLENLFKSVTAGTKQVQSNKSTPPLSSLSVERDREEIELERKLTELKEKKLSVTKERNKQELKENIKQLEEELSTIEAVPSKEIQEEVKRCLFCSDILRNPRKLGCGHEFCSQCFYQASEFQEGCPVCGIQVGDDDESQQELASDDLHSWYNSSDCIENS</sequence>
<evidence type="ECO:0000256" key="3">
    <source>
        <dbReference type="ARBA" id="ARBA00022679"/>
    </source>
</evidence>
<dbReference type="Pfam" id="PF13923">
    <property type="entry name" value="zf-C3HC4_2"/>
    <property type="match status" value="1"/>
</dbReference>
<keyword evidence="7" id="KW-0539">Nucleus</keyword>
<dbReference type="SUPFAM" id="SSF57850">
    <property type="entry name" value="RING/U-box"/>
    <property type="match status" value="1"/>
</dbReference>
<feature type="domain" description="Macro" evidence="12">
    <location>
        <begin position="407"/>
        <end position="595"/>
    </location>
</feature>
<dbReference type="PANTHER" id="PTHR14453:SF67">
    <property type="entry name" value="POLY [ADP-RIBOSE] POLYMERASE"/>
    <property type="match status" value="1"/>
</dbReference>
<evidence type="ECO:0000256" key="10">
    <source>
        <dbReference type="SAM" id="MobiDB-lite"/>
    </source>
</evidence>
<name>A0ABD3VUD6_SINWO</name>
<evidence type="ECO:0000256" key="2">
    <source>
        <dbReference type="ARBA" id="ARBA00022676"/>
    </source>
</evidence>
<keyword evidence="6" id="KW-0520">NAD</keyword>
<comment type="caution">
    <text evidence="13">The sequence shown here is derived from an EMBL/GenBank/DDBJ whole genome shotgun (WGS) entry which is preliminary data.</text>
</comment>
<feature type="region of interest" description="Disordered" evidence="10">
    <location>
        <begin position="599"/>
        <end position="619"/>
    </location>
</feature>
<dbReference type="PANTHER" id="PTHR14453">
    <property type="entry name" value="PARP/ZINC FINGER CCCH TYPE DOMAIN CONTAINING PROTEIN"/>
    <property type="match status" value="1"/>
</dbReference>
<evidence type="ECO:0000313" key="13">
    <source>
        <dbReference type="EMBL" id="KAL3865217.1"/>
    </source>
</evidence>
<gene>
    <name evidence="13" type="ORF">ACJMK2_006833</name>
</gene>
<dbReference type="SMART" id="SM00506">
    <property type="entry name" value="A1pp"/>
    <property type="match status" value="2"/>
</dbReference>
<dbReference type="Gene3D" id="3.30.40.10">
    <property type="entry name" value="Zinc/RING finger domain, C3HC4 (zinc finger)"/>
    <property type="match status" value="1"/>
</dbReference>
<evidence type="ECO:0008006" key="15">
    <source>
        <dbReference type="Google" id="ProtNLM"/>
    </source>
</evidence>
<dbReference type="AlphaFoldDB" id="A0ABD3VUD6"/>
<keyword evidence="4 8" id="KW-0863">Zinc-finger</keyword>
<feature type="coiled-coil region" evidence="9">
    <location>
        <begin position="705"/>
        <end position="755"/>
    </location>
</feature>
<dbReference type="GO" id="GO:0008270">
    <property type="term" value="F:zinc ion binding"/>
    <property type="evidence" value="ECO:0007669"/>
    <property type="project" value="UniProtKB-KW"/>
</dbReference>
<evidence type="ECO:0000256" key="1">
    <source>
        <dbReference type="ARBA" id="ARBA00004123"/>
    </source>
</evidence>
<dbReference type="SMART" id="SM00184">
    <property type="entry name" value="RING"/>
    <property type="match status" value="1"/>
</dbReference>
<dbReference type="InterPro" id="IPR001841">
    <property type="entry name" value="Znf_RING"/>
</dbReference>
<protein>
    <recommendedName>
        <fullName evidence="15">RING-type E3 ubiquitin transferase</fullName>
    </recommendedName>
</protein>
<dbReference type="GO" id="GO:0005634">
    <property type="term" value="C:nucleus"/>
    <property type="evidence" value="ECO:0007669"/>
    <property type="project" value="UniProtKB-SubCell"/>
</dbReference>
<evidence type="ECO:0000256" key="8">
    <source>
        <dbReference type="PROSITE-ProRule" id="PRU00175"/>
    </source>
</evidence>
<dbReference type="EMBL" id="JBJQND010000010">
    <property type="protein sequence ID" value="KAL3865217.1"/>
    <property type="molecule type" value="Genomic_DNA"/>
</dbReference>
<dbReference type="GO" id="GO:0016757">
    <property type="term" value="F:glycosyltransferase activity"/>
    <property type="evidence" value="ECO:0007669"/>
    <property type="project" value="UniProtKB-KW"/>
</dbReference>
<dbReference type="PROSITE" id="PS50089">
    <property type="entry name" value="ZF_RING_2"/>
    <property type="match status" value="1"/>
</dbReference>
<evidence type="ECO:0000256" key="7">
    <source>
        <dbReference type="ARBA" id="ARBA00023242"/>
    </source>
</evidence>
<evidence type="ECO:0000259" key="12">
    <source>
        <dbReference type="PROSITE" id="PS51154"/>
    </source>
</evidence>
<evidence type="ECO:0000256" key="9">
    <source>
        <dbReference type="SAM" id="Coils"/>
    </source>
</evidence>
<keyword evidence="14" id="KW-1185">Reference proteome</keyword>
<feature type="coiled-coil region" evidence="9">
    <location>
        <begin position="791"/>
        <end position="834"/>
    </location>
</feature>
<dbReference type="InterPro" id="IPR052056">
    <property type="entry name" value="Mono-ARTD/PARP"/>
</dbReference>
<dbReference type="InterPro" id="IPR043472">
    <property type="entry name" value="Macro_dom-like"/>
</dbReference>
<evidence type="ECO:0000259" key="11">
    <source>
        <dbReference type="PROSITE" id="PS50089"/>
    </source>
</evidence>
<comment type="subcellular location">
    <subcellularLocation>
        <location evidence="1">Nucleus</location>
    </subcellularLocation>
</comment>
<evidence type="ECO:0000256" key="6">
    <source>
        <dbReference type="ARBA" id="ARBA00023027"/>
    </source>
</evidence>
<dbReference type="PROSITE" id="PS51154">
    <property type="entry name" value="MACRO"/>
    <property type="match status" value="2"/>
</dbReference>
<dbReference type="Gene3D" id="3.40.220.10">
    <property type="entry name" value="Leucine Aminopeptidase, subunit E, domain 1"/>
    <property type="match status" value="2"/>
</dbReference>
<feature type="domain" description="RING-type" evidence="11">
    <location>
        <begin position="846"/>
        <end position="883"/>
    </location>
</feature>
<dbReference type="InterPro" id="IPR013083">
    <property type="entry name" value="Znf_RING/FYVE/PHD"/>
</dbReference>
<dbReference type="Proteomes" id="UP001634394">
    <property type="component" value="Unassembled WGS sequence"/>
</dbReference>
<reference evidence="13 14" key="1">
    <citation type="submission" date="2024-11" db="EMBL/GenBank/DDBJ databases">
        <title>Chromosome-level genome assembly of the freshwater bivalve Anodonta woodiana.</title>
        <authorList>
            <person name="Chen X."/>
        </authorList>
    </citation>
    <scope>NUCLEOTIDE SEQUENCE [LARGE SCALE GENOMIC DNA]</scope>
    <source>
        <strain evidence="13">MN2024</strain>
        <tissue evidence="13">Gills</tissue>
    </source>
</reference>
<keyword evidence="5" id="KW-0862">Zinc</keyword>
<organism evidence="13 14">
    <name type="scientific">Sinanodonta woodiana</name>
    <name type="common">Chinese pond mussel</name>
    <name type="synonym">Anodonta woodiana</name>
    <dbReference type="NCBI Taxonomy" id="1069815"/>
    <lineage>
        <taxon>Eukaryota</taxon>
        <taxon>Metazoa</taxon>
        <taxon>Spiralia</taxon>
        <taxon>Lophotrochozoa</taxon>
        <taxon>Mollusca</taxon>
        <taxon>Bivalvia</taxon>
        <taxon>Autobranchia</taxon>
        <taxon>Heteroconchia</taxon>
        <taxon>Palaeoheterodonta</taxon>
        <taxon>Unionida</taxon>
        <taxon>Unionoidea</taxon>
        <taxon>Unionidae</taxon>
        <taxon>Unioninae</taxon>
        <taxon>Sinanodonta</taxon>
    </lineage>
</organism>
<dbReference type="InterPro" id="IPR002589">
    <property type="entry name" value="Macro_dom"/>
</dbReference>
<accession>A0ABD3VUD6</accession>